<dbReference type="Proteomes" id="UP000706039">
    <property type="component" value="Unassembled WGS sequence"/>
</dbReference>
<dbReference type="SUPFAM" id="SSF51735">
    <property type="entry name" value="NAD(P)-binding Rossmann-fold domains"/>
    <property type="match status" value="1"/>
</dbReference>
<comment type="similarity">
    <text evidence="1">Belongs to the short-chain dehydrogenases/reductases (SDR) family.</text>
</comment>
<name>A0ABS7PWU1_9SPHN</name>
<evidence type="ECO:0000313" key="3">
    <source>
        <dbReference type="EMBL" id="MBY8825756.1"/>
    </source>
</evidence>
<dbReference type="InterPro" id="IPR002347">
    <property type="entry name" value="SDR_fam"/>
</dbReference>
<reference evidence="3 4" key="1">
    <citation type="submission" date="2021-08" db="EMBL/GenBank/DDBJ databases">
        <authorList>
            <person name="Tuo L."/>
        </authorList>
    </citation>
    <scope>NUCLEOTIDE SEQUENCE [LARGE SCALE GENOMIC DNA]</scope>
    <source>
        <strain evidence="3 4">JCM 31229</strain>
    </source>
</reference>
<keyword evidence="2" id="KW-0560">Oxidoreductase</keyword>
<dbReference type="RefSeq" id="WP_222992859.1">
    <property type="nucleotide sequence ID" value="NZ_JAINVV010000013.1"/>
</dbReference>
<comment type="caution">
    <text evidence="3">The sequence shown here is derived from an EMBL/GenBank/DDBJ whole genome shotgun (WGS) entry which is preliminary data.</text>
</comment>
<dbReference type="Gene3D" id="3.40.50.720">
    <property type="entry name" value="NAD(P)-binding Rossmann-like Domain"/>
    <property type="match status" value="1"/>
</dbReference>
<organism evidence="3 4">
    <name type="scientific">Sphingomonas colocasiae</name>
    <dbReference type="NCBI Taxonomy" id="1848973"/>
    <lineage>
        <taxon>Bacteria</taxon>
        <taxon>Pseudomonadati</taxon>
        <taxon>Pseudomonadota</taxon>
        <taxon>Alphaproteobacteria</taxon>
        <taxon>Sphingomonadales</taxon>
        <taxon>Sphingomonadaceae</taxon>
        <taxon>Sphingomonas</taxon>
    </lineage>
</organism>
<dbReference type="EMBL" id="JAINVV010000013">
    <property type="protein sequence ID" value="MBY8825756.1"/>
    <property type="molecule type" value="Genomic_DNA"/>
</dbReference>
<evidence type="ECO:0000256" key="1">
    <source>
        <dbReference type="ARBA" id="ARBA00006484"/>
    </source>
</evidence>
<dbReference type="Pfam" id="PF13561">
    <property type="entry name" value="adh_short_C2"/>
    <property type="match status" value="1"/>
</dbReference>
<dbReference type="PANTHER" id="PTHR43477">
    <property type="entry name" value="DIHYDROANTICAPSIN 7-DEHYDROGENASE"/>
    <property type="match status" value="1"/>
</dbReference>
<dbReference type="InterPro" id="IPR036291">
    <property type="entry name" value="NAD(P)-bd_dom_sf"/>
</dbReference>
<protein>
    <submittedName>
        <fullName evidence="3">SDR family oxidoreductase</fullName>
    </submittedName>
</protein>
<dbReference type="PRINTS" id="PR00081">
    <property type="entry name" value="GDHRDH"/>
</dbReference>
<dbReference type="CDD" id="cd05233">
    <property type="entry name" value="SDR_c"/>
    <property type="match status" value="1"/>
</dbReference>
<sequence>MTFSGRHLVVIGGGSGIGFRVAERAVAAGATVLIGGRSQDRLDAACARLGPAADAAPIDTADPASIARFFDGVERVDHLFTPGASYRVASFRDADDETARSPFEAKFWGQYRAVRAALPKFSADASVVLMSGAASARPPAAAAAYAACNGAIETLGRALAVELAPVRVNVVSPGTIDSDLWRGRPAPLREAAFASYADLSLLGRVGSVDEVADTVMFLLGNGFMTGSTLFSDGGFALR</sequence>
<keyword evidence="4" id="KW-1185">Reference proteome</keyword>
<evidence type="ECO:0000256" key="2">
    <source>
        <dbReference type="ARBA" id="ARBA00023002"/>
    </source>
</evidence>
<evidence type="ECO:0000313" key="4">
    <source>
        <dbReference type="Proteomes" id="UP000706039"/>
    </source>
</evidence>
<proteinExistence type="inferred from homology"/>
<accession>A0ABS7PWU1</accession>
<dbReference type="PANTHER" id="PTHR43477:SF1">
    <property type="entry name" value="DIHYDROANTICAPSIN 7-DEHYDROGENASE"/>
    <property type="match status" value="1"/>
</dbReference>
<gene>
    <name evidence="3" type="ORF">K7G82_25870</name>
</gene>
<dbReference type="InterPro" id="IPR051122">
    <property type="entry name" value="SDR_DHRS6-like"/>
</dbReference>